<dbReference type="KEGG" id="strr:EKD16_15735"/>
<evidence type="ECO:0000313" key="2">
    <source>
        <dbReference type="EMBL" id="QBI54919.1"/>
    </source>
</evidence>
<dbReference type="AlphaFoldDB" id="A0A4P6Q748"/>
<keyword evidence="1" id="KW-0812">Transmembrane</keyword>
<dbReference type="Pfam" id="PF08592">
    <property type="entry name" value="Anthrone_oxy"/>
    <property type="match status" value="1"/>
</dbReference>
<feature type="transmembrane region" description="Helical" evidence="1">
    <location>
        <begin position="109"/>
        <end position="130"/>
    </location>
</feature>
<feature type="transmembrane region" description="Helical" evidence="1">
    <location>
        <begin position="162"/>
        <end position="181"/>
    </location>
</feature>
<gene>
    <name evidence="2" type="ORF">EKD16_15735</name>
</gene>
<dbReference type="InterPro" id="IPR013901">
    <property type="entry name" value="Anthrone_oxy"/>
</dbReference>
<dbReference type="Proteomes" id="UP000292235">
    <property type="component" value="Chromosome"/>
</dbReference>
<keyword evidence="1" id="KW-1133">Transmembrane helix</keyword>
<protein>
    <recommendedName>
        <fullName evidence="4">DUF1772 domain-containing protein</fullName>
    </recommendedName>
</protein>
<dbReference type="EMBL" id="CP036455">
    <property type="protein sequence ID" value="QBI54919.1"/>
    <property type="molecule type" value="Genomic_DNA"/>
</dbReference>
<organism evidence="2 3">
    <name type="scientific">Streptomonospora litoralis</name>
    <dbReference type="NCBI Taxonomy" id="2498135"/>
    <lineage>
        <taxon>Bacteria</taxon>
        <taxon>Bacillati</taxon>
        <taxon>Actinomycetota</taxon>
        <taxon>Actinomycetes</taxon>
        <taxon>Streptosporangiales</taxon>
        <taxon>Nocardiopsidaceae</taxon>
        <taxon>Streptomonospora</taxon>
    </lineage>
</organism>
<accession>A0A4P6Q748</accession>
<dbReference type="OrthoDB" id="428263at2"/>
<keyword evidence="1" id="KW-0472">Membrane</keyword>
<evidence type="ECO:0008006" key="4">
    <source>
        <dbReference type="Google" id="ProtNLM"/>
    </source>
</evidence>
<reference evidence="2 3" key="1">
    <citation type="submission" date="2019-02" db="EMBL/GenBank/DDBJ databases">
        <authorList>
            <person name="Khodamoradi S."/>
            <person name="Hahnke R.L."/>
            <person name="Kaempfer P."/>
            <person name="Schumann P."/>
            <person name="Rohde M."/>
            <person name="Steinert M."/>
            <person name="Luzhetskyy A."/>
            <person name="Wink J."/>
            <person name="Ruckert C."/>
        </authorList>
    </citation>
    <scope>NUCLEOTIDE SEQUENCE [LARGE SCALE GENOMIC DNA]</scope>
    <source>
        <strain evidence="2 3">M2</strain>
    </source>
</reference>
<keyword evidence="3" id="KW-1185">Reference proteome</keyword>
<dbReference type="RefSeq" id="WP_131099015.1">
    <property type="nucleotide sequence ID" value="NZ_CP036455.1"/>
</dbReference>
<evidence type="ECO:0000313" key="3">
    <source>
        <dbReference type="Proteomes" id="UP000292235"/>
    </source>
</evidence>
<proteinExistence type="predicted"/>
<feature type="transmembrane region" description="Helical" evidence="1">
    <location>
        <begin position="28"/>
        <end position="47"/>
    </location>
</feature>
<name>A0A4P6Q748_9ACTN</name>
<feature type="transmembrane region" description="Helical" evidence="1">
    <location>
        <begin position="77"/>
        <end position="97"/>
    </location>
</feature>
<evidence type="ECO:0000256" key="1">
    <source>
        <dbReference type="SAM" id="Phobius"/>
    </source>
</evidence>
<sequence>MRTETGAGRPEALGIGTQASPGGATAGAVLAGAAVGTGLMAGLFFAFDVGVMPGLAKTGDLVFVTVMQRINAEIENGLFGLVFLGAFLATGVAAALQHRLGRHRAALRVWGALACYAGMLAITAGVNIPLNQALARAGDPAEIPDLHAVRTAFEGPWRLANAARTAACTAALGLLARALILHRRSARPARR</sequence>